<evidence type="ECO:0000313" key="7">
    <source>
        <dbReference type="EMBL" id="MDA0159561.1"/>
    </source>
</evidence>
<dbReference type="PRINTS" id="PR00039">
    <property type="entry name" value="HTHLYSR"/>
</dbReference>
<organism evidence="7 8">
    <name type="scientific">Solirubrobacter ginsenosidimutans</name>
    <dbReference type="NCBI Taxonomy" id="490573"/>
    <lineage>
        <taxon>Bacteria</taxon>
        <taxon>Bacillati</taxon>
        <taxon>Actinomycetota</taxon>
        <taxon>Thermoleophilia</taxon>
        <taxon>Solirubrobacterales</taxon>
        <taxon>Solirubrobacteraceae</taxon>
        <taxon>Solirubrobacter</taxon>
    </lineage>
</organism>
<keyword evidence="2" id="KW-0805">Transcription regulation</keyword>
<feature type="region of interest" description="Disordered" evidence="5">
    <location>
        <begin position="293"/>
        <end position="313"/>
    </location>
</feature>
<protein>
    <submittedName>
        <fullName evidence="7">LysR family transcriptional regulator</fullName>
    </submittedName>
</protein>
<dbReference type="RefSeq" id="WP_270038302.1">
    <property type="nucleotide sequence ID" value="NZ_JAPDOD010000002.1"/>
</dbReference>
<dbReference type="InterPro" id="IPR036388">
    <property type="entry name" value="WH-like_DNA-bd_sf"/>
</dbReference>
<dbReference type="EMBL" id="JAPDOD010000002">
    <property type="protein sequence ID" value="MDA0159561.1"/>
    <property type="molecule type" value="Genomic_DNA"/>
</dbReference>
<evidence type="ECO:0000256" key="1">
    <source>
        <dbReference type="ARBA" id="ARBA00009437"/>
    </source>
</evidence>
<dbReference type="GO" id="GO:0003677">
    <property type="term" value="F:DNA binding"/>
    <property type="evidence" value="ECO:0007669"/>
    <property type="project" value="UniProtKB-KW"/>
</dbReference>
<dbReference type="FunFam" id="1.10.10.10:FF:000001">
    <property type="entry name" value="LysR family transcriptional regulator"/>
    <property type="match status" value="1"/>
</dbReference>
<dbReference type="Proteomes" id="UP001149140">
    <property type="component" value="Unassembled WGS sequence"/>
</dbReference>
<dbReference type="InterPro" id="IPR005119">
    <property type="entry name" value="LysR_subst-bd"/>
</dbReference>
<sequence>MDPRRVLTFRAVAHQRSFSNAARELSLSQPSVSNQVAALERELGTRLLKREPGGIRLTRDGQILLAHADAIAERFQLARTQLAASAHGHRARLRIGAFPTALAGLVPAAIAELRERYPDTKVTVDEGTDDLPARVRSGELHIALAFQDSTLPRQQPDDLERRELLSEDLMVALAPDHRLAQRAEVRLADLSDEDWTAATTDGLIVRACRAAGFEPNLVSITHDQLAIRALVTRGLAVTLAPQLLAEPFAGLALRPIAGSAPSRDVYALLPPGGRHPLLLPALEALDATAAQLTTQPASTPWPATAHDAPSVSD</sequence>
<dbReference type="SUPFAM" id="SSF53850">
    <property type="entry name" value="Periplasmic binding protein-like II"/>
    <property type="match status" value="1"/>
</dbReference>
<keyword evidence="3" id="KW-0238">DNA-binding</keyword>
<comment type="caution">
    <text evidence="7">The sequence shown here is derived from an EMBL/GenBank/DDBJ whole genome shotgun (WGS) entry which is preliminary data.</text>
</comment>
<comment type="similarity">
    <text evidence="1">Belongs to the LysR transcriptional regulatory family.</text>
</comment>
<evidence type="ECO:0000256" key="4">
    <source>
        <dbReference type="ARBA" id="ARBA00023163"/>
    </source>
</evidence>
<evidence type="ECO:0000313" key="8">
    <source>
        <dbReference type="Proteomes" id="UP001149140"/>
    </source>
</evidence>
<dbReference type="PANTHER" id="PTHR30346">
    <property type="entry name" value="TRANSCRIPTIONAL DUAL REGULATOR HCAR-RELATED"/>
    <property type="match status" value="1"/>
</dbReference>
<keyword evidence="8" id="KW-1185">Reference proteome</keyword>
<dbReference type="InterPro" id="IPR036390">
    <property type="entry name" value="WH_DNA-bd_sf"/>
</dbReference>
<dbReference type="AlphaFoldDB" id="A0A9X3MMX9"/>
<dbReference type="PROSITE" id="PS50931">
    <property type="entry name" value="HTH_LYSR"/>
    <property type="match status" value="1"/>
</dbReference>
<proteinExistence type="inferred from homology"/>
<dbReference type="Pfam" id="PF03466">
    <property type="entry name" value="LysR_substrate"/>
    <property type="match status" value="1"/>
</dbReference>
<dbReference type="PANTHER" id="PTHR30346:SF29">
    <property type="entry name" value="LYSR SUBSTRATE-BINDING"/>
    <property type="match status" value="1"/>
</dbReference>
<evidence type="ECO:0000256" key="3">
    <source>
        <dbReference type="ARBA" id="ARBA00023125"/>
    </source>
</evidence>
<dbReference type="InterPro" id="IPR000847">
    <property type="entry name" value="LysR_HTH_N"/>
</dbReference>
<accession>A0A9X3MMX9</accession>
<feature type="domain" description="HTH lysR-type" evidence="6">
    <location>
        <begin position="1"/>
        <end position="58"/>
    </location>
</feature>
<dbReference type="GO" id="GO:0003700">
    <property type="term" value="F:DNA-binding transcription factor activity"/>
    <property type="evidence" value="ECO:0007669"/>
    <property type="project" value="InterPro"/>
</dbReference>
<dbReference type="Pfam" id="PF00126">
    <property type="entry name" value="HTH_1"/>
    <property type="match status" value="1"/>
</dbReference>
<dbReference type="GO" id="GO:0032993">
    <property type="term" value="C:protein-DNA complex"/>
    <property type="evidence" value="ECO:0007669"/>
    <property type="project" value="TreeGrafter"/>
</dbReference>
<dbReference type="SUPFAM" id="SSF46785">
    <property type="entry name" value="Winged helix' DNA-binding domain"/>
    <property type="match status" value="1"/>
</dbReference>
<dbReference type="Gene3D" id="3.40.190.10">
    <property type="entry name" value="Periplasmic binding protein-like II"/>
    <property type="match status" value="2"/>
</dbReference>
<evidence type="ECO:0000259" key="6">
    <source>
        <dbReference type="PROSITE" id="PS50931"/>
    </source>
</evidence>
<name>A0A9X3MMX9_9ACTN</name>
<evidence type="ECO:0000256" key="2">
    <source>
        <dbReference type="ARBA" id="ARBA00023015"/>
    </source>
</evidence>
<dbReference type="Gene3D" id="1.10.10.10">
    <property type="entry name" value="Winged helix-like DNA-binding domain superfamily/Winged helix DNA-binding domain"/>
    <property type="match status" value="1"/>
</dbReference>
<reference evidence="7" key="1">
    <citation type="submission" date="2022-10" db="EMBL/GenBank/DDBJ databases">
        <title>The WGS of Solirubrobacter ginsenosidimutans DSM 21036.</title>
        <authorList>
            <person name="Jiang Z."/>
        </authorList>
    </citation>
    <scope>NUCLEOTIDE SEQUENCE</scope>
    <source>
        <strain evidence="7">DSM 21036</strain>
    </source>
</reference>
<keyword evidence="4" id="KW-0804">Transcription</keyword>
<evidence type="ECO:0000256" key="5">
    <source>
        <dbReference type="SAM" id="MobiDB-lite"/>
    </source>
</evidence>
<gene>
    <name evidence="7" type="ORF">OM076_04735</name>
</gene>